<protein>
    <submittedName>
        <fullName evidence="1">Inter-alpha-trypsin inhibitor heavy chain H3</fullName>
    </submittedName>
</protein>
<evidence type="ECO:0000313" key="2">
    <source>
        <dbReference type="Proteomes" id="UP001060215"/>
    </source>
</evidence>
<evidence type="ECO:0000313" key="1">
    <source>
        <dbReference type="EMBL" id="KAI7986453.1"/>
    </source>
</evidence>
<comment type="caution">
    <text evidence="1">The sequence shown here is derived from an EMBL/GenBank/DDBJ whole genome shotgun (WGS) entry which is preliminary data.</text>
</comment>
<sequence>MAADIASSVDFGLKLSKRLYYGKDQSLSSPPETAAVGKSSGGYVPTAVMVYAVLSDPAIVDNPDVPSYQPYVHGRCDPPALIPLHMHRIEMEVDCYLDTAFVTVSGTWRVHCVMSSKSCDCRIMIPMGDQGSVLGVEVDDGRRSYHTQLIPMEDAKDSEKVAKAKDGFLLKRQIYTLKVPQVEGGSNIFMKASWSQKLLYEDGKFCLSVPFSFPAYVKPVGKKIAKREKITLSVNPGTGTEVLCKTSSHPLKEVRRQVGKLGFLYDAEVLMWSSADFFFSYDVPSSHIFGGLLLQSASLNDIDQREMFCMYLFPGNSQNRKVFRKEVVFLVDISGSMRDGPIENAKSALLAALSKLSLIDSFNIIAFNVDTQLFSSSMVLATKEAKENATQWISRNFIAEGGTNILLPLTQALEMLEKTSDSIPLIFLITDGAVEDERQICNAVQSQFTNRRRSICPRICTFGIGSYCNHYFLQMLAQIGRGYYDAAFAVDSVNFQIQRLFNTASSVILANITIGALECLDSLELYPNLIPDLSSGSPLIVSGRCHGNFPNSVKASGLLPDMSNFTVELEVQKSKGIPLDRVFARRQIDILTAHAWLLENKQLEEKVAKMSIQTSVPSEYSHVILVQTDIGKPDPESVSIQEKVADLIGKKIIFLRNLGIGFGNLAATVENRPPSTEEVKLHETSEIMAKAAARCCSRLLDRCCCMCFIQACSWMNDQCAVALTQLCTALACFECLNCCCEVCISCDLC</sequence>
<dbReference type="EMBL" id="CM045772">
    <property type="protein sequence ID" value="KAI7986453.1"/>
    <property type="molecule type" value="Genomic_DNA"/>
</dbReference>
<proteinExistence type="predicted"/>
<name>A0ACC0FE44_9ERIC</name>
<reference evidence="1 2" key="1">
    <citation type="journal article" date="2022" name="Plant J.">
        <title>Chromosome-level genome of Camellia lanceoleosa provides a valuable resource for understanding genome evolution and self-incompatibility.</title>
        <authorList>
            <person name="Gong W."/>
            <person name="Xiao S."/>
            <person name="Wang L."/>
            <person name="Liao Z."/>
            <person name="Chang Y."/>
            <person name="Mo W."/>
            <person name="Hu G."/>
            <person name="Li W."/>
            <person name="Zhao G."/>
            <person name="Zhu H."/>
            <person name="Hu X."/>
            <person name="Ji K."/>
            <person name="Xiang X."/>
            <person name="Song Q."/>
            <person name="Yuan D."/>
            <person name="Jin S."/>
            <person name="Zhang L."/>
        </authorList>
    </citation>
    <scope>NUCLEOTIDE SEQUENCE [LARGE SCALE GENOMIC DNA]</scope>
    <source>
        <strain evidence="1">SQ_2022a</strain>
    </source>
</reference>
<dbReference type="Proteomes" id="UP001060215">
    <property type="component" value="Chromosome 15"/>
</dbReference>
<organism evidence="1 2">
    <name type="scientific">Camellia lanceoleosa</name>
    <dbReference type="NCBI Taxonomy" id="1840588"/>
    <lineage>
        <taxon>Eukaryota</taxon>
        <taxon>Viridiplantae</taxon>
        <taxon>Streptophyta</taxon>
        <taxon>Embryophyta</taxon>
        <taxon>Tracheophyta</taxon>
        <taxon>Spermatophyta</taxon>
        <taxon>Magnoliopsida</taxon>
        <taxon>eudicotyledons</taxon>
        <taxon>Gunneridae</taxon>
        <taxon>Pentapetalae</taxon>
        <taxon>asterids</taxon>
        <taxon>Ericales</taxon>
        <taxon>Theaceae</taxon>
        <taxon>Camellia</taxon>
    </lineage>
</organism>
<keyword evidence="2" id="KW-1185">Reference proteome</keyword>
<gene>
    <name evidence="1" type="ORF">LOK49_LG14G02181</name>
</gene>
<accession>A0ACC0FE44</accession>